<evidence type="ECO:0000313" key="1">
    <source>
        <dbReference type="EMBL" id="WOC14071.1"/>
    </source>
</evidence>
<organism evidence="1">
    <name type="scientific">Gordonia sp. MP11Mi</name>
    <dbReference type="NCBI Taxonomy" id="3022769"/>
    <lineage>
        <taxon>Bacteria</taxon>
        <taxon>Bacillati</taxon>
        <taxon>Actinomycetota</taxon>
        <taxon>Actinomycetes</taxon>
        <taxon>Mycobacteriales</taxon>
        <taxon>Gordoniaceae</taxon>
        <taxon>Gordonia</taxon>
    </lineage>
</organism>
<reference evidence="1" key="1">
    <citation type="submission" date="2023-06" db="EMBL/GenBank/DDBJ databases">
        <title>Gordonia sp. nov. and Pseudochrobactrum sp. nov., two species isolated from the burying beetle Nicrophorus vespilloides.</title>
        <authorList>
            <person name="Poehlein A."/>
            <person name="Guzman J."/>
            <person name="Daniel R."/>
            <person name="Vilcinskas A."/>
        </authorList>
    </citation>
    <scope>NUCLEOTIDE SEQUENCE</scope>
    <source>
        <strain evidence="1">MP11Mi</strain>
    </source>
</reference>
<proteinExistence type="predicted"/>
<name>A0AA97CZR2_9ACTN</name>
<gene>
    <name evidence="1" type="ORF">MP11Mi_31830</name>
</gene>
<dbReference type="EMBL" id="CP128986">
    <property type="protein sequence ID" value="WOC14071.1"/>
    <property type="molecule type" value="Genomic_DNA"/>
</dbReference>
<sequence>MGDVAPFDDDELEQFYRRIESRTDAATARRRRRRRVVTTAAIICPTPEKIAYPDYAAVTGAILAITRQSRTRPSLRSYECRCGYWHLTSGVPRPE</sequence>
<dbReference type="AlphaFoldDB" id="A0AA97CZR2"/>
<protein>
    <submittedName>
        <fullName evidence="1">Uncharacterized protein</fullName>
    </submittedName>
</protein>
<accession>A0AA97CZR2</accession>